<dbReference type="Gene3D" id="3.10.310.10">
    <property type="entry name" value="Diaminopimelate Epimerase, Chain A, domain 1"/>
    <property type="match status" value="2"/>
</dbReference>
<dbReference type="PIRSF" id="PIRSF029792">
    <property type="entry name" value="Pro_racemase"/>
    <property type="match status" value="1"/>
</dbReference>
<dbReference type="PANTHER" id="PTHR33442">
    <property type="entry name" value="TRANS-3-HYDROXY-L-PROLINE DEHYDRATASE"/>
    <property type="match status" value="1"/>
</dbReference>
<evidence type="ECO:0000313" key="2">
    <source>
        <dbReference type="EMBL" id="MFC3959149.1"/>
    </source>
</evidence>
<gene>
    <name evidence="2" type="ORF">ACFOUR_12315</name>
</gene>
<proteinExistence type="inferred from homology"/>
<evidence type="ECO:0000313" key="3">
    <source>
        <dbReference type="Proteomes" id="UP001595846"/>
    </source>
</evidence>
<comment type="similarity">
    <text evidence="1">Belongs to the proline racemase family.</text>
</comment>
<dbReference type="InterPro" id="IPR008794">
    <property type="entry name" value="Pro_racemase_fam"/>
</dbReference>
<evidence type="ECO:0000256" key="1">
    <source>
        <dbReference type="ARBA" id="ARBA00007529"/>
    </source>
</evidence>
<protein>
    <submittedName>
        <fullName evidence="2">Proline racemase family protein</fullName>
    </submittedName>
</protein>
<sequence length="330" mass="35995">METSHAFSTVETHTAGEPTRIITDGITFSSGDKTTADYRREFEAEFDWIRRLLVKEPRGHDDMFGAVPVPTATPEADIGLFFLTNDGYLDMCGHGTIGAVTAFVELGRLPVQETITVETPAGLIETRPQVDDGSVTSVAFQNVDAFVHDSFEVTLSTGSTVDVDVVYGGNYLALVDASALECSLSRSNTQRLIELGSEIRDLVNERTRIRHPTTDEPATVDLTEFYAHEDGVDRNVTVFANGSIDRSPCGTGTSAKMALLYERGDLAVGEPYRHRSIIDTEFEGSIATARTVDDRDVVAPEIRGSAYIIARNQFYLNPDDPIVGFSLADA</sequence>
<organism evidence="2 3">
    <name type="scientific">Halovivax cerinus</name>
    <dbReference type="NCBI Taxonomy" id="1487865"/>
    <lineage>
        <taxon>Archaea</taxon>
        <taxon>Methanobacteriati</taxon>
        <taxon>Methanobacteriota</taxon>
        <taxon>Stenosarchaea group</taxon>
        <taxon>Halobacteria</taxon>
        <taxon>Halobacteriales</taxon>
        <taxon>Natrialbaceae</taxon>
        <taxon>Halovivax</taxon>
    </lineage>
</organism>
<dbReference type="PANTHER" id="PTHR33442:SF5">
    <property type="entry name" value="BIFUNCTIONAL TRANS-3-HYDROXY-L-PROLINE DEHYDRATASE_2-EPIMERASE"/>
    <property type="match status" value="1"/>
</dbReference>
<dbReference type="GO" id="GO:0003824">
    <property type="term" value="F:catalytic activity"/>
    <property type="evidence" value="ECO:0007669"/>
    <property type="project" value="UniProtKB-ARBA"/>
</dbReference>
<dbReference type="SFLD" id="SFLDS00028">
    <property type="entry name" value="Proline_Racemase"/>
    <property type="match status" value="1"/>
</dbReference>
<dbReference type="Proteomes" id="UP001595846">
    <property type="component" value="Unassembled WGS sequence"/>
</dbReference>
<dbReference type="SUPFAM" id="SSF54506">
    <property type="entry name" value="Diaminopimelate epimerase-like"/>
    <property type="match status" value="1"/>
</dbReference>
<dbReference type="EMBL" id="JBHSAQ010000010">
    <property type="protein sequence ID" value="MFC3959149.1"/>
    <property type="molecule type" value="Genomic_DNA"/>
</dbReference>
<name>A0ABD5NQC5_9EURY</name>
<dbReference type="AlphaFoldDB" id="A0ABD5NQC5"/>
<dbReference type="RefSeq" id="WP_256533454.1">
    <property type="nucleotide sequence ID" value="NZ_CP101824.1"/>
</dbReference>
<reference evidence="2 3" key="1">
    <citation type="journal article" date="2019" name="Int. J. Syst. Evol. Microbiol.">
        <title>The Global Catalogue of Microorganisms (GCM) 10K type strain sequencing project: providing services to taxonomists for standard genome sequencing and annotation.</title>
        <authorList>
            <consortium name="The Broad Institute Genomics Platform"/>
            <consortium name="The Broad Institute Genome Sequencing Center for Infectious Disease"/>
            <person name="Wu L."/>
            <person name="Ma J."/>
        </authorList>
    </citation>
    <scope>NUCLEOTIDE SEQUENCE [LARGE SCALE GENOMIC DNA]</scope>
    <source>
        <strain evidence="2 3">IBRC-M 10256</strain>
    </source>
</reference>
<dbReference type="Pfam" id="PF05544">
    <property type="entry name" value="Pro_racemase"/>
    <property type="match status" value="1"/>
</dbReference>
<comment type="caution">
    <text evidence="2">The sequence shown here is derived from an EMBL/GenBank/DDBJ whole genome shotgun (WGS) entry which is preliminary data.</text>
</comment>
<dbReference type="FunFam" id="3.10.310.10:FF:000003">
    <property type="entry name" value="Proline racemase"/>
    <property type="match status" value="1"/>
</dbReference>
<accession>A0ABD5NQC5</accession>
<dbReference type="GeneID" id="73902583"/>
<keyword evidence="3" id="KW-1185">Reference proteome</keyword>